<comment type="catalytic activity">
    <reaction evidence="18">
        <text>a di-trans,poly-cis-dolichyl phosphate + UDP-N-acetyl-alpha-D-glucosamine = an N-acetyl-alpha-D-glucosaminyl-diphospho-di-trans,poly-cis-dolichol + UMP</text>
        <dbReference type="Rhea" id="RHEA:13289"/>
        <dbReference type="Rhea" id="RHEA-COMP:19498"/>
        <dbReference type="Rhea" id="RHEA-COMP:19507"/>
        <dbReference type="ChEBI" id="CHEBI:57683"/>
        <dbReference type="ChEBI" id="CHEBI:57705"/>
        <dbReference type="ChEBI" id="CHEBI:57865"/>
        <dbReference type="ChEBI" id="CHEBI:58427"/>
        <dbReference type="EC" id="2.7.8.15"/>
    </reaction>
    <physiologicalReaction direction="left-to-right" evidence="18">
        <dbReference type="Rhea" id="RHEA:13290"/>
    </physiologicalReaction>
</comment>
<feature type="non-terminal residue" evidence="20">
    <location>
        <position position="266"/>
    </location>
</feature>
<comment type="caution">
    <text evidence="20">The sequence shown here is derived from an EMBL/GenBank/DDBJ whole genome shotgun (WGS) entry which is preliminary data.</text>
</comment>
<dbReference type="InterPro" id="IPR000715">
    <property type="entry name" value="Glycosyl_transferase_4"/>
</dbReference>
<proteinExistence type="inferred from homology"/>
<dbReference type="GO" id="GO:0016757">
    <property type="term" value="F:glycosyltransferase activity"/>
    <property type="evidence" value="ECO:0007669"/>
    <property type="project" value="UniProtKB-KW"/>
</dbReference>
<dbReference type="GO" id="GO:0005789">
    <property type="term" value="C:endoplasmic reticulum membrane"/>
    <property type="evidence" value="ECO:0007669"/>
    <property type="project" value="UniProtKB-SubCell"/>
</dbReference>
<feature type="transmembrane region" description="Helical" evidence="19">
    <location>
        <begin position="68"/>
        <end position="86"/>
    </location>
</feature>
<protein>
    <recommendedName>
        <fullName evidence="6">UDP-N-acetylglucosamine--dolichyl-phosphate N-acetylglucosaminephosphotransferase</fullName>
        <ecNumber evidence="5">2.7.8.15</ecNumber>
    </recommendedName>
    <alternativeName>
        <fullName evidence="15">GlcNAc-1-P transferase</fullName>
    </alternativeName>
    <alternativeName>
        <fullName evidence="16">N-acetylglucosamine-1-phosphate transferase</fullName>
    </alternativeName>
</protein>
<keyword evidence="10" id="KW-0479">Metal-binding</keyword>
<comment type="pathway">
    <text evidence="3">Protein modification; protein glycosylation.</text>
</comment>
<keyword evidence="7" id="KW-0328">Glycosyltransferase</keyword>
<dbReference type="GO" id="GO:0046872">
    <property type="term" value="F:metal ion binding"/>
    <property type="evidence" value="ECO:0007669"/>
    <property type="project" value="UniProtKB-KW"/>
</dbReference>
<keyword evidence="13 19" id="KW-1133">Transmembrane helix</keyword>
<dbReference type="AlphaFoldDB" id="A0A9N9EY65"/>
<evidence type="ECO:0000256" key="16">
    <source>
        <dbReference type="ARBA" id="ARBA00033238"/>
    </source>
</evidence>
<comment type="cofactor">
    <cofactor evidence="1">
        <name>Mg(2+)</name>
        <dbReference type="ChEBI" id="CHEBI:18420"/>
    </cofactor>
</comment>
<comment type="function">
    <text evidence="17">UDP-N-acetylglucosamine--dolichyl-phosphate N-acetylglucosaminephosphotransferase that operates in the biosynthetic pathway of dolichol-linked oligosaccharides, the glycan precursors employed in protein asparagine (N)-glycosylation. The assembly of dolichol-linked oligosaccharides begins on the cytosolic side of the endoplasmic reticulum membrane and finishes in its lumen. The sequential addition of sugars to dolichol pyrophosphate produces dolichol-linked oligosaccharides containing fourteen sugars, including two GlcNAcs, nine mannoses and three glucoses. Once assembled, the oligosaccharide is transferred from the lipid to nascent proteins by oligosaccharyltransferases. Catalyzes the initial step of dolichol-linked oligosaccharide biosynthesis, transfering GlcNAc-1-P from cytosolic UDP-GlcNAc onto the carrier lipid dolichyl phosphate (P-dolichol), yielding GlcNAc-P-P-dolichol embedded in the cytoplasmic leaflet of the endoplasmic reticulum membrane.</text>
</comment>
<dbReference type="CDD" id="cd06855">
    <property type="entry name" value="GT_GPT_euk"/>
    <property type="match status" value="1"/>
</dbReference>
<organism evidence="20 21">
    <name type="scientific">Dentiscutata erythropus</name>
    <dbReference type="NCBI Taxonomy" id="1348616"/>
    <lineage>
        <taxon>Eukaryota</taxon>
        <taxon>Fungi</taxon>
        <taxon>Fungi incertae sedis</taxon>
        <taxon>Mucoromycota</taxon>
        <taxon>Glomeromycotina</taxon>
        <taxon>Glomeromycetes</taxon>
        <taxon>Diversisporales</taxon>
        <taxon>Gigasporaceae</taxon>
        <taxon>Dentiscutata</taxon>
    </lineage>
</organism>
<evidence type="ECO:0000256" key="9">
    <source>
        <dbReference type="ARBA" id="ARBA00022692"/>
    </source>
</evidence>
<comment type="similarity">
    <text evidence="4">Belongs to the glycosyltransferase 4 family.</text>
</comment>
<gene>
    <name evidence="20" type="ORF">DERYTH_LOCUS12672</name>
</gene>
<comment type="subcellular location">
    <subcellularLocation>
        <location evidence="2">Endoplasmic reticulum membrane</location>
        <topology evidence="2">Multi-pass membrane protein</topology>
    </subcellularLocation>
</comment>
<evidence type="ECO:0000256" key="18">
    <source>
        <dbReference type="ARBA" id="ARBA00045078"/>
    </source>
</evidence>
<evidence type="ECO:0000256" key="2">
    <source>
        <dbReference type="ARBA" id="ARBA00004477"/>
    </source>
</evidence>
<feature type="transmembrane region" description="Helical" evidence="19">
    <location>
        <begin position="40"/>
        <end position="56"/>
    </location>
</feature>
<evidence type="ECO:0000256" key="19">
    <source>
        <dbReference type="SAM" id="Phobius"/>
    </source>
</evidence>
<dbReference type="PANTHER" id="PTHR10571">
    <property type="entry name" value="UDP-N-ACETYLGLUCOSAMINE--DOLICHYL-PHOSPHATE N-ACETYLGLUCOSAMINEPHOSPHOTRANSFERASE"/>
    <property type="match status" value="1"/>
</dbReference>
<evidence type="ECO:0000256" key="15">
    <source>
        <dbReference type="ARBA" id="ARBA00029567"/>
    </source>
</evidence>
<feature type="transmembrane region" description="Helical" evidence="19">
    <location>
        <begin position="181"/>
        <end position="198"/>
    </location>
</feature>
<evidence type="ECO:0000313" key="20">
    <source>
        <dbReference type="EMBL" id="CAG8695922.1"/>
    </source>
</evidence>
<evidence type="ECO:0000256" key="7">
    <source>
        <dbReference type="ARBA" id="ARBA00022676"/>
    </source>
</evidence>
<evidence type="ECO:0000256" key="11">
    <source>
        <dbReference type="ARBA" id="ARBA00022824"/>
    </source>
</evidence>
<evidence type="ECO:0000256" key="4">
    <source>
        <dbReference type="ARBA" id="ARBA00009317"/>
    </source>
</evidence>
<keyword evidence="14 19" id="KW-0472">Membrane</keyword>
<feature type="transmembrane region" description="Helical" evidence="19">
    <location>
        <begin position="115"/>
        <end position="135"/>
    </location>
</feature>
<evidence type="ECO:0000256" key="13">
    <source>
        <dbReference type="ARBA" id="ARBA00022989"/>
    </source>
</evidence>
<evidence type="ECO:0000256" key="12">
    <source>
        <dbReference type="ARBA" id="ARBA00022842"/>
    </source>
</evidence>
<reference evidence="20" key="1">
    <citation type="submission" date="2021-06" db="EMBL/GenBank/DDBJ databases">
        <authorList>
            <person name="Kallberg Y."/>
            <person name="Tangrot J."/>
            <person name="Rosling A."/>
        </authorList>
    </citation>
    <scope>NUCLEOTIDE SEQUENCE</scope>
    <source>
        <strain evidence="20">MA453B</strain>
    </source>
</reference>
<evidence type="ECO:0000256" key="10">
    <source>
        <dbReference type="ARBA" id="ARBA00022723"/>
    </source>
</evidence>
<dbReference type="EC" id="2.7.8.15" evidence="5"/>
<dbReference type="Pfam" id="PF00953">
    <property type="entry name" value="Glycos_transf_4"/>
    <property type="match status" value="1"/>
</dbReference>
<dbReference type="InterPro" id="IPR033895">
    <property type="entry name" value="GPT"/>
</dbReference>
<evidence type="ECO:0000256" key="8">
    <source>
        <dbReference type="ARBA" id="ARBA00022679"/>
    </source>
</evidence>
<dbReference type="OrthoDB" id="10262326at2759"/>
<dbReference type="EMBL" id="CAJVPY010008440">
    <property type="protein sequence ID" value="CAG8695922.1"/>
    <property type="molecule type" value="Genomic_DNA"/>
</dbReference>
<keyword evidence="8" id="KW-0808">Transferase</keyword>
<evidence type="ECO:0000313" key="21">
    <source>
        <dbReference type="Proteomes" id="UP000789405"/>
    </source>
</evidence>
<name>A0A9N9EY65_9GLOM</name>
<keyword evidence="12" id="KW-0460">Magnesium</keyword>
<accession>A0A9N9EY65</accession>
<dbReference type="GO" id="GO:0003975">
    <property type="term" value="F:UDP-N-acetylglucosamine-dolichyl-phosphate N-acetylglucosaminephosphotransferase activity"/>
    <property type="evidence" value="ECO:0007669"/>
    <property type="project" value="UniProtKB-EC"/>
</dbReference>
<feature type="transmembrane region" description="Helical" evidence="19">
    <location>
        <begin position="147"/>
        <end position="169"/>
    </location>
</feature>
<keyword evidence="9 19" id="KW-0812">Transmembrane</keyword>
<dbReference type="Proteomes" id="UP000789405">
    <property type="component" value="Unassembled WGS sequence"/>
</dbReference>
<keyword evidence="11" id="KW-0256">Endoplasmic reticulum</keyword>
<evidence type="ECO:0000256" key="14">
    <source>
        <dbReference type="ARBA" id="ARBA00023136"/>
    </source>
</evidence>
<evidence type="ECO:0000256" key="6">
    <source>
        <dbReference type="ARBA" id="ARBA00017659"/>
    </source>
</evidence>
<keyword evidence="21" id="KW-1185">Reference proteome</keyword>
<evidence type="ECO:0000256" key="3">
    <source>
        <dbReference type="ARBA" id="ARBA00004922"/>
    </source>
</evidence>
<dbReference type="PANTHER" id="PTHR10571:SF0">
    <property type="entry name" value="UDP-N-ACETYLGLUCOSAMINE--DOLICHYL-PHOSPHATE N-ACETYLGLUCOSAMINEPHOSPHOTRANSFERASE"/>
    <property type="match status" value="1"/>
</dbReference>
<dbReference type="GO" id="GO:0006488">
    <property type="term" value="P:dolichol-linked oligosaccharide biosynthetic process"/>
    <property type="evidence" value="ECO:0007669"/>
    <property type="project" value="InterPro"/>
</dbReference>
<evidence type="ECO:0000256" key="1">
    <source>
        <dbReference type="ARBA" id="ARBA00001946"/>
    </source>
</evidence>
<evidence type="ECO:0000256" key="17">
    <source>
        <dbReference type="ARBA" id="ARBA00044717"/>
    </source>
</evidence>
<evidence type="ECO:0000256" key="5">
    <source>
        <dbReference type="ARBA" id="ARBA00013225"/>
    </source>
</evidence>
<sequence>CLFLFIPFPFMEWFTSKKGIISRSEEFHAPTFPHHKLGEFLSAMLSLQSMTFLGFADDVFDIRWRYKLLLPTIASIPLLMVYYVNFGETHIVMPLPLRFLLGRVVDLAGINGVEIGQSLVIACSIAINDFLFLNGSSPSNPAIEGHLFSLYFILPFIGVSLGLIMHNWYPSRVFVGDTYCYFAGMTFTVVGILAHFNCPRHRMPKFSPTTQKLNYSRALMKKPLGIPAFVILKIFSSLGLVEITELENGIESSLLFRFLQVVLLLL</sequence>